<accession>C1ASA7</accession>
<proteinExistence type="predicted"/>
<dbReference type="AlphaFoldDB" id="C1ASA7"/>
<dbReference type="Pfam" id="PF06249">
    <property type="entry name" value="EutQ"/>
    <property type="match status" value="1"/>
</dbReference>
<name>C1ASA7_RHOOB</name>
<dbReference type="EMBL" id="AP011115">
    <property type="protein sequence ID" value="BAH48356.1"/>
    <property type="molecule type" value="Genomic_DNA"/>
</dbReference>
<dbReference type="InterPro" id="IPR010424">
    <property type="entry name" value="EutQ"/>
</dbReference>
<dbReference type="STRING" id="632772.ROP_01090"/>
<evidence type="ECO:0000313" key="2">
    <source>
        <dbReference type="Proteomes" id="UP000002212"/>
    </source>
</evidence>
<dbReference type="SUPFAM" id="SSF51182">
    <property type="entry name" value="RmlC-like cupins"/>
    <property type="match status" value="1"/>
</dbReference>
<dbReference type="KEGG" id="rop:ROP_01090"/>
<dbReference type="PATRIC" id="fig|632772.20.peg.129"/>
<reference evidence="1 2" key="1">
    <citation type="submission" date="2009-03" db="EMBL/GenBank/DDBJ databases">
        <title>Comparison of the complete genome sequences of Rhodococcus erythropolis PR4 and Rhodococcus opacus B4.</title>
        <authorList>
            <person name="Takarada H."/>
            <person name="Sekine M."/>
            <person name="Hosoyama A."/>
            <person name="Yamada R."/>
            <person name="Fujisawa T."/>
            <person name="Omata S."/>
            <person name="Shimizu A."/>
            <person name="Tsukatani N."/>
            <person name="Tanikawa S."/>
            <person name="Fujita N."/>
            <person name="Harayama S."/>
        </authorList>
    </citation>
    <scope>NUCLEOTIDE SEQUENCE [LARGE SCALE GENOMIC DNA]</scope>
    <source>
        <strain evidence="1 2">B4</strain>
    </source>
</reference>
<dbReference type="InterPro" id="IPR014710">
    <property type="entry name" value="RmlC-like_jellyroll"/>
</dbReference>
<sequence length="137" mass="14945">MKAASTDHETNYGEGIVVENNPQPVVAIQQDRYTFDNGPMKLELRSARTGIDQLAGGILRFDDGGAGEPWKLPYDEMLYVITGTLRLRFADQILSLAPGEVAAIPRGAEVVYEGEPGTTAFYALTPADWHVEHPDGL</sequence>
<evidence type="ECO:0000313" key="1">
    <source>
        <dbReference type="EMBL" id="BAH48356.1"/>
    </source>
</evidence>
<dbReference type="Proteomes" id="UP000002212">
    <property type="component" value="Chromosome"/>
</dbReference>
<protein>
    <recommendedName>
        <fullName evidence="3">Ethanolamine utilization protein EutQ</fullName>
    </recommendedName>
</protein>
<organism evidence="1 2">
    <name type="scientific">Rhodococcus opacus (strain B4)</name>
    <dbReference type="NCBI Taxonomy" id="632772"/>
    <lineage>
        <taxon>Bacteria</taxon>
        <taxon>Bacillati</taxon>
        <taxon>Actinomycetota</taxon>
        <taxon>Actinomycetes</taxon>
        <taxon>Mycobacteriales</taxon>
        <taxon>Nocardiaceae</taxon>
        <taxon>Rhodococcus</taxon>
    </lineage>
</organism>
<dbReference type="HOGENOM" id="CLU_1863630_0_0_11"/>
<dbReference type="Gene3D" id="2.60.120.10">
    <property type="entry name" value="Jelly Rolls"/>
    <property type="match status" value="1"/>
</dbReference>
<dbReference type="InterPro" id="IPR011051">
    <property type="entry name" value="RmlC_Cupin_sf"/>
</dbReference>
<evidence type="ECO:0008006" key="3">
    <source>
        <dbReference type="Google" id="ProtNLM"/>
    </source>
</evidence>
<gene>
    <name evidence="1" type="ordered locus">ROP_01090</name>
</gene>